<organism evidence="1">
    <name type="scientific">Oryza glumipatula</name>
    <dbReference type="NCBI Taxonomy" id="40148"/>
    <lineage>
        <taxon>Eukaryota</taxon>
        <taxon>Viridiplantae</taxon>
        <taxon>Streptophyta</taxon>
        <taxon>Embryophyta</taxon>
        <taxon>Tracheophyta</taxon>
        <taxon>Spermatophyta</taxon>
        <taxon>Magnoliopsida</taxon>
        <taxon>Liliopsida</taxon>
        <taxon>Poales</taxon>
        <taxon>Poaceae</taxon>
        <taxon>BOP clade</taxon>
        <taxon>Oryzoideae</taxon>
        <taxon>Oryzeae</taxon>
        <taxon>Oryzinae</taxon>
        <taxon>Oryza</taxon>
    </lineage>
</organism>
<evidence type="ECO:0000313" key="1">
    <source>
        <dbReference type="EnsemblPlants" id="OGLUM01G41880.1"/>
    </source>
</evidence>
<dbReference type="AlphaFoldDB" id="A0A0D9YHJ5"/>
<name>A0A0D9YHJ5_9ORYZ</name>
<proteinExistence type="predicted"/>
<reference evidence="1" key="1">
    <citation type="submission" date="2013-08" db="EMBL/GenBank/DDBJ databases">
        <title>Oryza genome evolution.</title>
        <authorList>
            <person name="Wing R.A."/>
            <person name="Panaud O."/>
            <person name="Oliveira A.C."/>
        </authorList>
    </citation>
    <scope>NUCLEOTIDE SEQUENCE</scope>
</reference>
<keyword evidence="2" id="KW-1185">Reference proteome</keyword>
<sequence>MGARGLQLLHMENKQEDGKVLSYLVAKILWLALLLKKYGELVALTAHFDTCESTLYNKGCDGLERTKLDKNMHETMEVQSWPHVGITKMPRHLTQCQMQAQAQISDNVAFE</sequence>
<dbReference type="HOGENOM" id="CLU_2162324_0_0_1"/>
<reference evidence="1" key="3">
    <citation type="submission" date="2018-05" db="EMBL/GenBank/DDBJ databases">
        <title>OgluRS3 (Oryza glumaepatula Reference Sequence Version 3).</title>
        <authorList>
            <person name="Zhang J."/>
            <person name="Kudrna D."/>
            <person name="Lee S."/>
            <person name="Talag J."/>
            <person name="Welchert J."/>
            <person name="Wing R.A."/>
        </authorList>
    </citation>
    <scope>NUCLEOTIDE SEQUENCE [LARGE SCALE GENOMIC DNA]</scope>
</reference>
<dbReference type="Proteomes" id="UP000026961">
    <property type="component" value="Chromosome 1"/>
</dbReference>
<protein>
    <submittedName>
        <fullName evidence="1">Uncharacterized protein</fullName>
    </submittedName>
</protein>
<accession>A0A0D9YHJ5</accession>
<dbReference type="Gramene" id="OGLUM01G41880.1">
    <property type="protein sequence ID" value="OGLUM01G41880.1"/>
    <property type="gene ID" value="OGLUM01G41880"/>
</dbReference>
<evidence type="ECO:0000313" key="2">
    <source>
        <dbReference type="Proteomes" id="UP000026961"/>
    </source>
</evidence>
<dbReference type="EnsemblPlants" id="OGLUM01G41880.1">
    <property type="protein sequence ID" value="OGLUM01G41880.1"/>
    <property type="gene ID" value="OGLUM01G41880"/>
</dbReference>
<reference evidence="1" key="2">
    <citation type="submission" date="2015-04" db="UniProtKB">
        <authorList>
            <consortium name="EnsemblPlants"/>
        </authorList>
    </citation>
    <scope>IDENTIFICATION</scope>
</reference>